<comment type="caution">
    <text evidence="14">The sequence shown here is derived from an EMBL/GenBank/DDBJ whole genome shotgun (WGS) entry which is preliminary data.</text>
</comment>
<keyword evidence="7 11" id="KW-0472">Membrane</keyword>
<keyword evidence="6 11" id="KW-0520">NAD</keyword>
<evidence type="ECO:0000256" key="6">
    <source>
        <dbReference type="ARBA" id="ARBA00023027"/>
    </source>
</evidence>
<dbReference type="InterPro" id="IPR022885">
    <property type="entry name" value="NDH1_su_D/H"/>
</dbReference>
<dbReference type="GO" id="GO:0048038">
    <property type="term" value="F:quinone binding"/>
    <property type="evidence" value="ECO:0007669"/>
    <property type="project" value="UniProtKB-KW"/>
</dbReference>
<dbReference type="GO" id="GO:0051287">
    <property type="term" value="F:NAD binding"/>
    <property type="evidence" value="ECO:0007669"/>
    <property type="project" value="InterPro"/>
</dbReference>
<evidence type="ECO:0000259" key="13">
    <source>
        <dbReference type="Pfam" id="PF00346"/>
    </source>
</evidence>
<dbReference type="PANTHER" id="PTHR11993">
    <property type="entry name" value="NADH-UBIQUINONE OXIDOREDUCTASE 49 KDA SUBUNIT"/>
    <property type="match status" value="1"/>
</dbReference>
<dbReference type="InterPro" id="IPR037232">
    <property type="entry name" value="NADH_quin_OxRdtase_su_C/D-like"/>
</dbReference>
<keyword evidence="14" id="KW-0560">Oxidoreductase</keyword>
<dbReference type="InterPro" id="IPR001135">
    <property type="entry name" value="NADH_Q_OxRdtase_suD"/>
</dbReference>
<dbReference type="Gene3D" id="3.30.460.80">
    <property type="entry name" value="NADH:ubiquinone oxidoreductase, 30kDa subunit"/>
    <property type="match status" value="1"/>
</dbReference>
<evidence type="ECO:0000256" key="2">
    <source>
        <dbReference type="ARBA" id="ARBA00010019"/>
    </source>
</evidence>
<comment type="function">
    <text evidence="11">NDH-1 shuttles electrons from NADH, via FMN and iron-sulfur (Fe-S) centers, to quinones in the respiratory chain. The immediate electron acceptor for the enzyme in this species is believed to be ubiquinone. Couples the redox reaction to proton translocation (for every two electrons transferred, four hydrogen ions are translocated across the cytoplasmic membrane), and thus conserves the redox energy in a proton gradient.</text>
</comment>
<keyword evidence="11" id="KW-1278">Translocase</keyword>
<name>A0A6B1DQB5_9CHLR</name>
<evidence type="ECO:0000256" key="1">
    <source>
        <dbReference type="ARBA" id="ARBA00004417"/>
    </source>
</evidence>
<accession>A0A6B1DQB5</accession>
<dbReference type="NCBIfam" id="NF004739">
    <property type="entry name" value="PRK06075.1"/>
    <property type="match status" value="1"/>
</dbReference>
<proteinExistence type="inferred from homology"/>
<feature type="domain" description="NADH-quinone oxidoreductase subunit D" evidence="13">
    <location>
        <begin position="346"/>
        <end position="612"/>
    </location>
</feature>
<gene>
    <name evidence="11 14" type="primary">nuoD</name>
    <name evidence="14" type="ORF">F4Y08_03230</name>
</gene>
<dbReference type="GO" id="GO:0005886">
    <property type="term" value="C:plasma membrane"/>
    <property type="evidence" value="ECO:0007669"/>
    <property type="project" value="UniProtKB-SubCell"/>
</dbReference>
<dbReference type="PROSITE" id="PS00542">
    <property type="entry name" value="COMPLEX1_30K"/>
    <property type="match status" value="1"/>
</dbReference>
<evidence type="ECO:0000256" key="4">
    <source>
        <dbReference type="ARBA" id="ARBA00022475"/>
    </source>
</evidence>
<protein>
    <recommendedName>
        <fullName evidence="11">NADH-quinone oxidoreductase subunit D</fullName>
        <ecNumber evidence="11">7.1.1.-</ecNumber>
    </recommendedName>
    <alternativeName>
        <fullName evidence="11">NADH dehydrogenase I subunit D</fullName>
    </alternativeName>
    <alternativeName>
        <fullName evidence="11">NDH-1 subunit D</fullName>
    </alternativeName>
</protein>
<evidence type="ECO:0000256" key="5">
    <source>
        <dbReference type="ARBA" id="ARBA00022719"/>
    </source>
</evidence>
<evidence type="ECO:0000256" key="7">
    <source>
        <dbReference type="ARBA" id="ARBA00023136"/>
    </source>
</evidence>
<reference evidence="14" key="1">
    <citation type="submission" date="2019-09" db="EMBL/GenBank/DDBJ databases">
        <title>Characterisation of the sponge microbiome using genome-centric metagenomics.</title>
        <authorList>
            <person name="Engelberts J.P."/>
            <person name="Robbins S.J."/>
            <person name="De Goeij J.M."/>
            <person name="Aranda M."/>
            <person name="Bell S.C."/>
            <person name="Webster N.S."/>
        </authorList>
    </citation>
    <scope>NUCLEOTIDE SEQUENCE</scope>
    <source>
        <strain evidence="14">SB0662_bin_9</strain>
    </source>
</reference>
<keyword evidence="3 11" id="KW-0813">Transport</keyword>
<dbReference type="SUPFAM" id="SSF143243">
    <property type="entry name" value="Nqo5-like"/>
    <property type="match status" value="1"/>
</dbReference>
<evidence type="ECO:0000313" key="14">
    <source>
        <dbReference type="EMBL" id="MYD89341.1"/>
    </source>
</evidence>
<evidence type="ECO:0000259" key="12">
    <source>
        <dbReference type="Pfam" id="PF00329"/>
    </source>
</evidence>
<keyword evidence="11" id="KW-0830">Ubiquinone</keyword>
<dbReference type="HAMAP" id="MF_01358">
    <property type="entry name" value="NDH1_NuoD"/>
    <property type="match status" value="1"/>
</dbReference>
<comment type="subcellular location">
    <subcellularLocation>
        <location evidence="1">Cell inner membrane</location>
        <topology evidence="1">Peripheral membrane protein</topology>
    </subcellularLocation>
    <subcellularLocation>
        <location evidence="11">Cell membrane</location>
        <topology evidence="11">Peripheral membrane protein</topology>
        <orientation evidence="11">Cytoplasmic side</orientation>
    </subcellularLocation>
</comment>
<comment type="similarity">
    <text evidence="2">In the C-terminal section; belongs to the complex I 49 kDa subunit family.</text>
</comment>
<keyword evidence="4 11" id="KW-1003">Cell membrane</keyword>
<evidence type="ECO:0000256" key="10">
    <source>
        <dbReference type="ARBA" id="ARBA00047712"/>
    </source>
</evidence>
<evidence type="ECO:0000256" key="8">
    <source>
        <dbReference type="ARBA" id="ARBA00023268"/>
    </source>
</evidence>
<evidence type="ECO:0000256" key="3">
    <source>
        <dbReference type="ARBA" id="ARBA00022448"/>
    </source>
</evidence>
<evidence type="ECO:0000256" key="9">
    <source>
        <dbReference type="ARBA" id="ARBA00038617"/>
    </source>
</evidence>
<dbReference type="EMBL" id="VXPY01000017">
    <property type="protein sequence ID" value="MYD89341.1"/>
    <property type="molecule type" value="Genomic_DNA"/>
</dbReference>
<dbReference type="SUPFAM" id="SSF56762">
    <property type="entry name" value="HydB/Nqo4-like"/>
    <property type="match status" value="1"/>
</dbReference>
<keyword evidence="8" id="KW-0511">Multifunctional enzyme</keyword>
<dbReference type="Pfam" id="PF00346">
    <property type="entry name" value="Complex1_49kDa"/>
    <property type="match status" value="1"/>
</dbReference>
<dbReference type="NCBIfam" id="TIGR01962">
    <property type="entry name" value="NuoD"/>
    <property type="match status" value="1"/>
</dbReference>
<dbReference type="PANTHER" id="PTHR11993:SF10">
    <property type="entry name" value="NADH DEHYDROGENASE [UBIQUINONE] IRON-SULFUR PROTEIN 2, MITOCHONDRIAL"/>
    <property type="match status" value="1"/>
</dbReference>
<sequence length="612" mass="68887">MPLLNVSPVDRLYETLPNLDDINIPARAPQPDGETEDTQAIAAAFGDRILAAGLQHDLPFVHVVPADLRDLVTWLRDGELAYTTLIDVTSVDLSELPDPDPDVRFQTVYLLRSLSRHKALFIVCPLPGGDDAEAPSLAGQFPGAIWPEREVMDLMGIRFADHPDPRRILMPAAWPNHPLRKDVPLGGEDVPFSLTWDHPEFDGLGDQILDPESLPPDLPPGMNRQNMILNMGPHHPSTHGVLRLVVELDGERVVNVDPDLGYLHSGFEKTGEHRRYKDFVYYTDRMDYLSAMNNNLGYVLAVEGMLDLEIPARAQAIRVIMSEMQRIASHLFWLSTHVLDISGNGMSLLMYATRERERILDLFEMVCGARLTTSYIRIGGVWKDLPEAFLGALSEFCDLFPGRIDEYRDLVKDSPIWRTRLEGVGMVGREDALAMGLTGPMLRGSGVDWDLRRDQPYSGYEQYEFDVPTSDRGDGFGRYEIRMEEMRQSVRIIRQALDRLPDGLYRSDDRKVNPPPRTELDVSMESLIHHFKLFTEGFKVPPGMYYHGIEASKGELGFFIYSDGSGKPYRLHVRGPSFNNLYAIGGMSRGLMLSDIITNIGSIDIVLGEVDR</sequence>
<evidence type="ECO:0000256" key="11">
    <source>
        <dbReference type="HAMAP-Rule" id="MF_01358"/>
    </source>
</evidence>
<keyword evidence="5 11" id="KW-0874">Quinone</keyword>
<dbReference type="InterPro" id="IPR001268">
    <property type="entry name" value="NADH_UbQ_OxRdtase_30kDa_su"/>
</dbReference>
<dbReference type="Gene3D" id="1.10.645.10">
    <property type="entry name" value="Cytochrome-c3 Hydrogenase, chain B"/>
    <property type="match status" value="1"/>
</dbReference>
<comment type="catalytic activity">
    <reaction evidence="10 11">
        <text>a quinone + NADH + 5 H(+)(in) = a quinol + NAD(+) + 4 H(+)(out)</text>
        <dbReference type="Rhea" id="RHEA:57888"/>
        <dbReference type="ChEBI" id="CHEBI:15378"/>
        <dbReference type="ChEBI" id="CHEBI:24646"/>
        <dbReference type="ChEBI" id="CHEBI:57540"/>
        <dbReference type="ChEBI" id="CHEBI:57945"/>
        <dbReference type="ChEBI" id="CHEBI:132124"/>
    </reaction>
</comment>
<dbReference type="Pfam" id="PF00329">
    <property type="entry name" value="Complex1_30kDa"/>
    <property type="match status" value="1"/>
</dbReference>
<dbReference type="InterPro" id="IPR029014">
    <property type="entry name" value="NiFe-Hase_large"/>
</dbReference>
<dbReference type="EC" id="7.1.1.-" evidence="11"/>
<dbReference type="GO" id="GO:0008137">
    <property type="term" value="F:NADH dehydrogenase (ubiquinone) activity"/>
    <property type="evidence" value="ECO:0007669"/>
    <property type="project" value="InterPro"/>
</dbReference>
<comment type="subunit">
    <text evidence="9">NDH-1 is composed of 13 different subunits. Subunits NuoB, CD, E, F, and G constitute the peripheral sector of the complex.</text>
</comment>
<comment type="similarity">
    <text evidence="11">Belongs to the complex I 49 kDa subunit family.</text>
</comment>
<comment type="subunit">
    <text evidence="11">NDH-1 is composed of 14 different subunits. Subunits NuoB, C, D, E, F, and G constitute the peripheral sector of the complex.</text>
</comment>
<dbReference type="InterPro" id="IPR020396">
    <property type="entry name" value="NADH_UbQ_OxRdtase_CS"/>
</dbReference>
<dbReference type="GO" id="GO:0050136">
    <property type="term" value="F:NADH dehydrogenase (quinone) (non-electrogenic) activity"/>
    <property type="evidence" value="ECO:0007669"/>
    <property type="project" value="UniProtKB-UniRule"/>
</dbReference>
<feature type="domain" description="NADH:ubiquinone oxidoreductase 30kDa subunit" evidence="12">
    <location>
        <begin position="61"/>
        <end position="188"/>
    </location>
</feature>
<dbReference type="AlphaFoldDB" id="A0A6B1DQB5"/>
<organism evidence="14">
    <name type="scientific">Caldilineaceae bacterium SB0662_bin_9</name>
    <dbReference type="NCBI Taxonomy" id="2605258"/>
    <lineage>
        <taxon>Bacteria</taxon>
        <taxon>Bacillati</taxon>
        <taxon>Chloroflexota</taxon>
        <taxon>Caldilineae</taxon>
        <taxon>Caldilineales</taxon>
        <taxon>Caldilineaceae</taxon>
    </lineage>
</organism>